<dbReference type="Gene3D" id="1.25.40.10">
    <property type="entry name" value="Tetratricopeptide repeat domain"/>
    <property type="match status" value="1"/>
</dbReference>
<feature type="transmembrane region" description="Helical" evidence="2">
    <location>
        <begin position="170"/>
        <end position="201"/>
    </location>
</feature>
<feature type="compositionally biased region" description="Acidic residues" evidence="1">
    <location>
        <begin position="439"/>
        <end position="449"/>
    </location>
</feature>
<protein>
    <submittedName>
        <fullName evidence="3">Uncharacterized protein</fullName>
    </submittedName>
</protein>
<accession>A0A140DVM0</accession>
<reference evidence="3 4" key="1">
    <citation type="journal article" date="2016" name="Gut Pathog.">
        <title>Whole genome sequencing of "Faecalibaculum rodentium" ALO17, isolated from C57BL/6J laboratory mouse feces.</title>
        <authorList>
            <person name="Lim S."/>
            <person name="Chang D.H."/>
            <person name="Ahn S."/>
            <person name="Kim B.C."/>
        </authorList>
    </citation>
    <scope>NUCLEOTIDE SEQUENCE [LARGE SCALE GENOMIC DNA]</scope>
    <source>
        <strain evidence="3 4">Alo17</strain>
    </source>
</reference>
<dbReference type="InterPro" id="IPR011990">
    <property type="entry name" value="TPR-like_helical_dom_sf"/>
</dbReference>
<dbReference type="RefSeq" id="WP_067557455.1">
    <property type="nucleotide sequence ID" value="NZ_CAMTBT010000011.1"/>
</dbReference>
<feature type="transmembrane region" description="Helical" evidence="2">
    <location>
        <begin position="85"/>
        <end position="118"/>
    </location>
</feature>
<evidence type="ECO:0000256" key="1">
    <source>
        <dbReference type="SAM" id="MobiDB-lite"/>
    </source>
</evidence>
<evidence type="ECO:0000313" key="4">
    <source>
        <dbReference type="Proteomes" id="UP000069771"/>
    </source>
</evidence>
<dbReference type="AlphaFoldDB" id="A0A140DVM0"/>
<organism evidence="3 4">
    <name type="scientific">Faecalibaculum rodentium</name>
    <dbReference type="NCBI Taxonomy" id="1702221"/>
    <lineage>
        <taxon>Bacteria</taxon>
        <taxon>Bacillati</taxon>
        <taxon>Bacillota</taxon>
        <taxon>Erysipelotrichia</taxon>
        <taxon>Erysipelotrichales</taxon>
        <taxon>Erysipelotrichaceae</taxon>
        <taxon>Faecalibaculum</taxon>
    </lineage>
</organism>
<keyword evidence="2" id="KW-0472">Membrane</keyword>
<feature type="transmembrane region" description="Helical" evidence="2">
    <location>
        <begin position="50"/>
        <end position="73"/>
    </location>
</feature>
<feature type="region of interest" description="Disordered" evidence="1">
    <location>
        <begin position="414"/>
        <end position="480"/>
    </location>
</feature>
<feature type="transmembrane region" description="Helical" evidence="2">
    <location>
        <begin position="12"/>
        <end position="30"/>
    </location>
</feature>
<dbReference type="STRING" id="1702221.AALO17_15630"/>
<evidence type="ECO:0000256" key="2">
    <source>
        <dbReference type="SAM" id="Phobius"/>
    </source>
</evidence>
<keyword evidence="2" id="KW-0812">Transmembrane</keyword>
<dbReference type="OrthoDB" id="1769785at2"/>
<name>A0A140DVM0_9FIRM</name>
<sequence>MWKYRCKTQLITLALAFVCGAVAFGFLLYADPSNASLSFLPPELAAYAVGNKIAMCVSGGLVVAGIANIILIGQLLMTQFQVSPIFIYLFLFLMPSYLILIGTALVIPMVILSIVGLIQLKTGRDSAFRRAKITGDAELVRIYELHHKLDPQYKAMAEECRKNADRAASIYALGIVAVMCVLFFVNNILIMMLAIMAYMIIFNYIARYRASCMIPITKLLYEQCDPEACISAIIYYSTRRGKVRLTNQALLAQCLIYLNDPQLAQDVLITFPRKDAASVLTYWSLMSYIYYLMKDQAGLERSYEEATKVRLNFGNTGVMIRSEELNSIKNRLDLMNGDFSECKRYFLQSLKTAVFPFQKADAAYYIGLISFVQQDYGLAAMYFRQVIQTGGKLYFVDNARGYLEKIEELDAMDQAQEQQASLPALPAVTESETVTVDVQEPEASSEDAGDGTRTPSETGPADLPAKPEGSSGENDPDEDK</sequence>
<dbReference type="KEGG" id="fro:AALO17_15630"/>
<proteinExistence type="predicted"/>
<keyword evidence="2" id="KW-1133">Transmembrane helix</keyword>
<gene>
    <name evidence="3" type="ORF">AALO17_15630</name>
</gene>
<keyword evidence="4" id="KW-1185">Reference proteome</keyword>
<evidence type="ECO:0000313" key="3">
    <source>
        <dbReference type="EMBL" id="AMK54697.1"/>
    </source>
</evidence>
<dbReference type="EMBL" id="CP011391">
    <property type="protein sequence ID" value="AMK54697.1"/>
    <property type="molecule type" value="Genomic_DNA"/>
</dbReference>
<dbReference type="Proteomes" id="UP000069771">
    <property type="component" value="Chromosome"/>
</dbReference>
<dbReference type="GeneID" id="78478247"/>